<gene>
    <name evidence="8" type="ORF">Pan181_49560</name>
</gene>
<feature type="transmembrane region" description="Helical" evidence="6">
    <location>
        <begin position="277"/>
        <end position="296"/>
    </location>
</feature>
<feature type="transmembrane region" description="Helical" evidence="6">
    <location>
        <begin position="129"/>
        <end position="146"/>
    </location>
</feature>
<feature type="transmembrane region" description="Helical" evidence="6">
    <location>
        <begin position="244"/>
        <end position="265"/>
    </location>
</feature>
<feature type="transmembrane region" description="Helical" evidence="6">
    <location>
        <begin position="62"/>
        <end position="79"/>
    </location>
</feature>
<dbReference type="InterPro" id="IPR051258">
    <property type="entry name" value="Diverse_Substrate_Transporter"/>
</dbReference>
<evidence type="ECO:0000256" key="4">
    <source>
        <dbReference type="ARBA" id="ARBA00022989"/>
    </source>
</evidence>
<keyword evidence="4 6" id="KW-1133">Transmembrane helix</keyword>
<evidence type="ECO:0000256" key="1">
    <source>
        <dbReference type="ARBA" id="ARBA00004651"/>
    </source>
</evidence>
<keyword evidence="9" id="KW-1185">Reference proteome</keyword>
<feature type="transmembrane region" description="Helical" evidence="6">
    <location>
        <begin position="181"/>
        <end position="201"/>
    </location>
</feature>
<feature type="transmembrane region" description="Helical" evidence="6">
    <location>
        <begin position="153"/>
        <end position="169"/>
    </location>
</feature>
<keyword evidence="3 6" id="KW-0812">Transmembrane</keyword>
<feature type="domain" description="EamA" evidence="7">
    <location>
        <begin position="183"/>
        <end position="319"/>
    </location>
</feature>
<reference evidence="8 9" key="1">
    <citation type="submission" date="2019-02" db="EMBL/GenBank/DDBJ databases">
        <title>Deep-cultivation of Planctomycetes and their phenomic and genomic characterization uncovers novel biology.</title>
        <authorList>
            <person name="Wiegand S."/>
            <person name="Jogler M."/>
            <person name="Boedeker C."/>
            <person name="Pinto D."/>
            <person name="Vollmers J."/>
            <person name="Rivas-Marin E."/>
            <person name="Kohn T."/>
            <person name="Peeters S.H."/>
            <person name="Heuer A."/>
            <person name="Rast P."/>
            <person name="Oberbeckmann S."/>
            <person name="Bunk B."/>
            <person name="Jeske O."/>
            <person name="Meyerdierks A."/>
            <person name="Storesund J.E."/>
            <person name="Kallscheuer N."/>
            <person name="Luecker S."/>
            <person name="Lage O.M."/>
            <person name="Pohl T."/>
            <person name="Merkel B.J."/>
            <person name="Hornburger P."/>
            <person name="Mueller R.-W."/>
            <person name="Bruemmer F."/>
            <person name="Labrenz M."/>
            <person name="Spormann A.M."/>
            <person name="Op den Camp H."/>
            <person name="Overmann J."/>
            <person name="Amann R."/>
            <person name="Jetten M.S.M."/>
            <person name="Mascher T."/>
            <person name="Medema M.H."/>
            <person name="Devos D.P."/>
            <person name="Kaster A.-K."/>
            <person name="Ovreas L."/>
            <person name="Rohde M."/>
            <person name="Galperin M.Y."/>
            <person name="Jogler C."/>
        </authorList>
    </citation>
    <scope>NUCLEOTIDE SEQUENCE [LARGE SCALE GENOMIC DNA]</scope>
    <source>
        <strain evidence="8 9">Pan181</strain>
    </source>
</reference>
<name>A0A518AVH6_9BACT</name>
<dbReference type="AlphaFoldDB" id="A0A518AVH6"/>
<proteinExistence type="predicted"/>
<dbReference type="PANTHER" id="PTHR42920:SF5">
    <property type="entry name" value="EAMA DOMAIN-CONTAINING PROTEIN"/>
    <property type="match status" value="1"/>
</dbReference>
<dbReference type="GO" id="GO:0005886">
    <property type="term" value="C:plasma membrane"/>
    <property type="evidence" value="ECO:0007669"/>
    <property type="project" value="UniProtKB-SubCell"/>
</dbReference>
<evidence type="ECO:0000256" key="3">
    <source>
        <dbReference type="ARBA" id="ARBA00022692"/>
    </source>
</evidence>
<organism evidence="8 9">
    <name type="scientific">Aeoliella mucimassa</name>
    <dbReference type="NCBI Taxonomy" id="2527972"/>
    <lineage>
        <taxon>Bacteria</taxon>
        <taxon>Pseudomonadati</taxon>
        <taxon>Planctomycetota</taxon>
        <taxon>Planctomycetia</taxon>
        <taxon>Pirellulales</taxon>
        <taxon>Lacipirellulaceae</taxon>
        <taxon>Aeoliella</taxon>
    </lineage>
</organism>
<evidence type="ECO:0000313" key="8">
    <source>
        <dbReference type="EMBL" id="QDU58716.1"/>
    </source>
</evidence>
<dbReference type="OrthoDB" id="9813617at2"/>
<evidence type="ECO:0000256" key="6">
    <source>
        <dbReference type="SAM" id="Phobius"/>
    </source>
</evidence>
<dbReference type="Pfam" id="PF00892">
    <property type="entry name" value="EamA"/>
    <property type="match status" value="2"/>
</dbReference>
<feature type="transmembrane region" description="Helical" evidence="6">
    <location>
        <begin position="31"/>
        <end position="56"/>
    </location>
</feature>
<keyword evidence="5 6" id="KW-0472">Membrane</keyword>
<feature type="transmembrane region" description="Helical" evidence="6">
    <location>
        <begin position="100"/>
        <end position="123"/>
    </location>
</feature>
<dbReference type="PANTHER" id="PTHR42920">
    <property type="entry name" value="OS03G0707200 PROTEIN-RELATED"/>
    <property type="match status" value="1"/>
</dbReference>
<evidence type="ECO:0000256" key="2">
    <source>
        <dbReference type="ARBA" id="ARBA00022475"/>
    </source>
</evidence>
<evidence type="ECO:0000256" key="5">
    <source>
        <dbReference type="ARBA" id="ARBA00023136"/>
    </source>
</evidence>
<sequence length="321" mass="34680">MDGEVSSDASRSSLASGASVASENVSYTSGVVLAILGTFLFALKSILIKFAFAAGMNPTQLIFLRMTMAVPFYITVLLVDARWGNHQSHESLRPRTIARAMLLGLFGYYLASYLDICGLAYISAQLERLTLFTYPTMVALLAWMFLGEQITPRILMAIGLSYAGIWLIYGQERSHAEGSNVGIGVMLVLGSALSYSLYLLFSKPLMQRIGSRRFTSLAMIGSAIFIGLHFVMTESFVNLVQLPGVVFVYGFALAFVCTVIPSYMINEAIVRIGATRTTVIGTVGPVLTILLAVVLLAEPTSIYHFAGVVLAIIGVSLVSVK</sequence>
<dbReference type="RefSeq" id="WP_145251079.1">
    <property type="nucleotide sequence ID" value="NZ_CP036278.1"/>
</dbReference>
<protein>
    <submittedName>
        <fullName evidence="8">EamA-like transporter family protein</fullName>
    </submittedName>
</protein>
<dbReference type="KEGG" id="amuc:Pan181_49560"/>
<comment type="subcellular location">
    <subcellularLocation>
        <location evidence="1">Cell membrane</location>
        <topology evidence="1">Multi-pass membrane protein</topology>
    </subcellularLocation>
</comment>
<feature type="domain" description="EamA" evidence="7">
    <location>
        <begin position="29"/>
        <end position="169"/>
    </location>
</feature>
<dbReference type="InterPro" id="IPR000620">
    <property type="entry name" value="EamA_dom"/>
</dbReference>
<dbReference type="SUPFAM" id="SSF103481">
    <property type="entry name" value="Multidrug resistance efflux transporter EmrE"/>
    <property type="match status" value="2"/>
</dbReference>
<keyword evidence="2" id="KW-1003">Cell membrane</keyword>
<dbReference type="EMBL" id="CP036278">
    <property type="protein sequence ID" value="QDU58716.1"/>
    <property type="molecule type" value="Genomic_DNA"/>
</dbReference>
<feature type="transmembrane region" description="Helical" evidence="6">
    <location>
        <begin position="302"/>
        <end position="320"/>
    </location>
</feature>
<feature type="transmembrane region" description="Helical" evidence="6">
    <location>
        <begin position="213"/>
        <end position="232"/>
    </location>
</feature>
<accession>A0A518AVH6</accession>
<evidence type="ECO:0000259" key="7">
    <source>
        <dbReference type="Pfam" id="PF00892"/>
    </source>
</evidence>
<evidence type="ECO:0000313" key="9">
    <source>
        <dbReference type="Proteomes" id="UP000315750"/>
    </source>
</evidence>
<dbReference type="Proteomes" id="UP000315750">
    <property type="component" value="Chromosome"/>
</dbReference>
<dbReference type="InterPro" id="IPR037185">
    <property type="entry name" value="EmrE-like"/>
</dbReference>